<evidence type="ECO:0000313" key="4">
    <source>
        <dbReference type="Proteomes" id="UP000502608"/>
    </source>
</evidence>
<organism evidence="3 4">
    <name type="scientific">Shewanella aestuarii</name>
    <dbReference type="NCBI Taxonomy" id="1028752"/>
    <lineage>
        <taxon>Bacteria</taxon>
        <taxon>Pseudomonadati</taxon>
        <taxon>Pseudomonadota</taxon>
        <taxon>Gammaproteobacteria</taxon>
        <taxon>Alteromonadales</taxon>
        <taxon>Shewanellaceae</taxon>
        <taxon>Shewanella</taxon>
    </lineage>
</organism>
<evidence type="ECO:0000256" key="1">
    <source>
        <dbReference type="PROSITE-ProRule" id="PRU00221"/>
    </source>
</evidence>
<sequence length="318" mass="34583">MLRVPMLFFCTFFITACQPVADDTFAVTTDASYSATLSQDGQHALISTASNGVQLWSLANKQLKYQWVHGAKNTSNVFDTAISNNNLYAATLASDSVAIWNMQSGESIGWWALPAYAQSIALANNGHALIGLVDGSVMSLLPSNQGLIQFLGHKEKINSVSISDDGQFALSGGNDGLIILWQATTGHPLQQWQLESRITKVLLSPSGLLSFASDIAGNASIWQSNDGLKVSSLDIKRRQMTFSSARFIQQDQQLLTGTPSKEVFLWQVDSGKRLQRWQVQVTKNSQNRGAVVYSVAQPSNGSIVSVSSQGLIETWHVE</sequence>
<evidence type="ECO:0000256" key="2">
    <source>
        <dbReference type="SAM" id="SignalP"/>
    </source>
</evidence>
<keyword evidence="4" id="KW-1185">Reference proteome</keyword>
<dbReference type="InterPro" id="IPR015943">
    <property type="entry name" value="WD40/YVTN_repeat-like_dom_sf"/>
</dbReference>
<name>A0A6G9QMD7_9GAMM</name>
<dbReference type="RefSeq" id="WP_167679414.1">
    <property type="nucleotide sequence ID" value="NZ_CP050313.1"/>
</dbReference>
<dbReference type="EMBL" id="CP050313">
    <property type="protein sequence ID" value="QIR15558.1"/>
    <property type="molecule type" value="Genomic_DNA"/>
</dbReference>
<evidence type="ECO:0000313" key="3">
    <source>
        <dbReference type="EMBL" id="QIR15558.1"/>
    </source>
</evidence>
<keyword evidence="2" id="KW-0732">Signal</keyword>
<dbReference type="SMART" id="SM00320">
    <property type="entry name" value="WD40"/>
    <property type="match status" value="6"/>
</dbReference>
<proteinExistence type="predicted"/>
<dbReference type="InterPro" id="IPR051959">
    <property type="entry name" value="PAK1-Kinase_Regulator"/>
</dbReference>
<dbReference type="Gene3D" id="2.130.10.10">
    <property type="entry name" value="YVTN repeat-like/Quinoprotein amine dehydrogenase"/>
    <property type="match status" value="2"/>
</dbReference>
<dbReference type="InterPro" id="IPR036322">
    <property type="entry name" value="WD40_repeat_dom_sf"/>
</dbReference>
<keyword evidence="1" id="KW-0853">WD repeat</keyword>
<accession>A0A6G9QMD7</accession>
<reference evidence="3 4" key="1">
    <citation type="submission" date="2020-03" db="EMBL/GenBank/DDBJ databases">
        <title>Complete genome sequence of Shewanella sp.</title>
        <authorList>
            <person name="Kim Y.-S."/>
            <person name="Kim S.-J."/>
            <person name="Jung H.-K."/>
            <person name="Kim K.-H."/>
        </authorList>
    </citation>
    <scope>NUCLEOTIDE SEQUENCE [LARGE SCALE GENOMIC DNA]</scope>
    <source>
        <strain evidence="3 4">PN3F2</strain>
    </source>
</reference>
<gene>
    <name evidence="3" type="ORF">HBH39_14580</name>
</gene>
<feature type="chain" id="PRO_5026078507" evidence="2">
    <location>
        <begin position="22"/>
        <end position="318"/>
    </location>
</feature>
<dbReference type="Pfam" id="PF00400">
    <property type="entry name" value="WD40"/>
    <property type="match status" value="1"/>
</dbReference>
<feature type="repeat" description="WD" evidence="1">
    <location>
        <begin position="150"/>
        <end position="191"/>
    </location>
</feature>
<feature type="signal peptide" evidence="2">
    <location>
        <begin position="1"/>
        <end position="21"/>
    </location>
</feature>
<dbReference type="PANTHER" id="PTHR44675:SF1">
    <property type="entry name" value="P21-ACTIVATED PROTEIN KINASE-INTERACTING PROTEIN 1"/>
    <property type="match status" value="1"/>
</dbReference>
<dbReference type="InterPro" id="IPR001680">
    <property type="entry name" value="WD40_rpt"/>
</dbReference>
<protein>
    <submittedName>
        <fullName evidence="3">Uncharacterized protein</fullName>
    </submittedName>
</protein>
<dbReference type="Proteomes" id="UP000502608">
    <property type="component" value="Chromosome"/>
</dbReference>
<dbReference type="SUPFAM" id="SSF50978">
    <property type="entry name" value="WD40 repeat-like"/>
    <property type="match status" value="1"/>
</dbReference>
<dbReference type="KEGG" id="saes:HBH39_14580"/>
<dbReference type="PROSITE" id="PS50082">
    <property type="entry name" value="WD_REPEATS_2"/>
    <property type="match status" value="1"/>
</dbReference>
<dbReference type="PROSITE" id="PS50294">
    <property type="entry name" value="WD_REPEATS_REGION"/>
    <property type="match status" value="1"/>
</dbReference>
<dbReference type="AlphaFoldDB" id="A0A6G9QMD7"/>
<dbReference type="PANTHER" id="PTHR44675">
    <property type="entry name" value="PAK1 INTERACTING PROTEIN 1"/>
    <property type="match status" value="1"/>
</dbReference>
<dbReference type="PROSITE" id="PS51257">
    <property type="entry name" value="PROKAR_LIPOPROTEIN"/>
    <property type="match status" value="1"/>
</dbReference>